<dbReference type="Gene3D" id="2.30.42.10">
    <property type="match status" value="1"/>
</dbReference>
<name>A0ABP0UQW8_9BRYO</name>
<keyword evidence="7" id="KW-1185">Reference proteome</keyword>
<dbReference type="InterPro" id="IPR036034">
    <property type="entry name" value="PDZ_sf"/>
</dbReference>
<dbReference type="Proteomes" id="UP001497512">
    <property type="component" value="Chromosome 6"/>
</dbReference>
<reference evidence="6" key="1">
    <citation type="submission" date="2024-02" db="EMBL/GenBank/DDBJ databases">
        <authorList>
            <consortium name="ELIXIR-Norway"/>
            <consortium name="Elixir Norway"/>
        </authorList>
    </citation>
    <scope>NUCLEOTIDE SEQUENCE</scope>
</reference>
<dbReference type="SMART" id="SM00245">
    <property type="entry name" value="TSPc"/>
    <property type="match status" value="1"/>
</dbReference>
<gene>
    <name evidence="6" type="ORF">CSSPTR1EN2_LOCUS18938</name>
</gene>
<dbReference type="InterPro" id="IPR001478">
    <property type="entry name" value="PDZ"/>
</dbReference>
<dbReference type="CDD" id="cd07560">
    <property type="entry name" value="Peptidase_S41_CPP"/>
    <property type="match status" value="1"/>
</dbReference>
<protein>
    <recommendedName>
        <fullName evidence="5">PDZ domain-containing protein</fullName>
    </recommendedName>
</protein>
<accession>A0ABP0UQW8</accession>
<keyword evidence="3" id="KW-0378">Hydrolase</keyword>
<dbReference type="PANTHER" id="PTHR32060:SF28">
    <property type="entry name" value="PEPTIDASE S41 FAMILY PROTEIN"/>
    <property type="match status" value="1"/>
</dbReference>
<dbReference type="PANTHER" id="PTHR32060">
    <property type="entry name" value="TAIL-SPECIFIC PROTEASE"/>
    <property type="match status" value="1"/>
</dbReference>
<sequence length="597" mass="65515">MVVSHSLPLAGGHGLFCNMLPFSGSKLHAPGTRICNRRFQGCFHRIITFSRWSFKGSDCDEDVDSMRQQRVVTLGLVGFVAGLVFLPATATPPALASPNPALISQEEAIQMQTAENTAGSMTYGQILAARDNIMKDMYTRDAWLGMIRLKKYEKLVNSMEAQEKLCRECTRNRRLMEQVWQTVSNEYYDNEGSFSEAQWSGELYRTLNKAGGLLHTKAETYQAVKEMVANLGDRYSAFLIPEEYRLAIRHPLPSELKYLAYRYTGIGMELGNRSPNGGFMIVAPFAGSPAEEAGILGGEHLWAVDGIAVDSLTRDEAGALLRGPIGSMVELEVHGDGGTRTLLLERRALPLPPMKTHLLDTGDGHLVAYLRLHYFTHEGTKKMAAAIREGEALGVDGYILDLRNNPGGVFEEAIAMAALWLDCKGCDVTETVRSSGTNIEDLVYTVGNLPSEIFSKNPGVLTHAPLAIITNRDSASASEVITGALHDNHRVFTIGERTFGKGVVQYFFPMDDGSGLKLTVAKYLTPARYDISRQGGLQPDKACSDYPHGGLQSDRCIELALGMLLKKAQPAGVAVPAPMPYRWLPLMQRRISTSGTY</sequence>
<dbReference type="SUPFAM" id="SSF52096">
    <property type="entry name" value="ClpP/crotonase"/>
    <property type="match status" value="1"/>
</dbReference>
<evidence type="ECO:0000256" key="2">
    <source>
        <dbReference type="ARBA" id="ARBA00022670"/>
    </source>
</evidence>
<organism evidence="6 7">
    <name type="scientific">Sphagnum troendelagicum</name>
    <dbReference type="NCBI Taxonomy" id="128251"/>
    <lineage>
        <taxon>Eukaryota</taxon>
        <taxon>Viridiplantae</taxon>
        <taxon>Streptophyta</taxon>
        <taxon>Embryophyta</taxon>
        <taxon>Bryophyta</taxon>
        <taxon>Sphagnophytina</taxon>
        <taxon>Sphagnopsida</taxon>
        <taxon>Sphagnales</taxon>
        <taxon>Sphagnaceae</taxon>
        <taxon>Sphagnum</taxon>
    </lineage>
</organism>
<dbReference type="PROSITE" id="PS50106">
    <property type="entry name" value="PDZ"/>
    <property type="match status" value="1"/>
</dbReference>
<dbReference type="Pfam" id="PF03572">
    <property type="entry name" value="Peptidase_S41"/>
    <property type="match status" value="1"/>
</dbReference>
<comment type="similarity">
    <text evidence="1">Belongs to the peptidase S41A family.</text>
</comment>
<evidence type="ECO:0000313" key="6">
    <source>
        <dbReference type="EMBL" id="CAK9228298.1"/>
    </source>
</evidence>
<evidence type="ECO:0000256" key="3">
    <source>
        <dbReference type="ARBA" id="ARBA00022801"/>
    </source>
</evidence>
<dbReference type="InterPro" id="IPR029045">
    <property type="entry name" value="ClpP/crotonase-like_dom_sf"/>
</dbReference>
<dbReference type="SMART" id="SM00228">
    <property type="entry name" value="PDZ"/>
    <property type="match status" value="1"/>
</dbReference>
<evidence type="ECO:0000313" key="7">
    <source>
        <dbReference type="Proteomes" id="UP001497512"/>
    </source>
</evidence>
<dbReference type="SUPFAM" id="SSF50156">
    <property type="entry name" value="PDZ domain-like"/>
    <property type="match status" value="1"/>
</dbReference>
<evidence type="ECO:0000256" key="1">
    <source>
        <dbReference type="ARBA" id="ARBA00009179"/>
    </source>
</evidence>
<proteinExistence type="inferred from homology"/>
<evidence type="ECO:0000256" key="4">
    <source>
        <dbReference type="ARBA" id="ARBA00022825"/>
    </source>
</evidence>
<dbReference type="NCBIfam" id="TIGR00225">
    <property type="entry name" value="prc"/>
    <property type="match status" value="1"/>
</dbReference>
<feature type="domain" description="PDZ" evidence="5">
    <location>
        <begin position="266"/>
        <end position="322"/>
    </location>
</feature>
<dbReference type="InterPro" id="IPR004447">
    <property type="entry name" value="Peptidase_S41A"/>
</dbReference>
<dbReference type="InterPro" id="IPR005151">
    <property type="entry name" value="Tail-specific_protease"/>
</dbReference>
<dbReference type="CDD" id="cd06782">
    <property type="entry name" value="cpPDZ_CPP-like"/>
    <property type="match status" value="1"/>
</dbReference>
<dbReference type="Gene3D" id="3.30.750.44">
    <property type="match status" value="1"/>
</dbReference>
<keyword evidence="4" id="KW-0720">Serine protease</keyword>
<evidence type="ECO:0000259" key="5">
    <source>
        <dbReference type="PROSITE" id="PS50106"/>
    </source>
</evidence>
<dbReference type="Gene3D" id="3.90.226.10">
    <property type="entry name" value="2-enoyl-CoA Hydratase, Chain A, domain 1"/>
    <property type="match status" value="1"/>
</dbReference>
<keyword evidence="2" id="KW-0645">Protease</keyword>
<dbReference type="EMBL" id="OZ019898">
    <property type="protein sequence ID" value="CAK9228298.1"/>
    <property type="molecule type" value="Genomic_DNA"/>
</dbReference>